<evidence type="ECO:0000313" key="1">
    <source>
        <dbReference type="EMBL" id="KKR49988.1"/>
    </source>
</evidence>
<protein>
    <submittedName>
        <fullName evidence="1">Uncharacterized protein</fullName>
    </submittedName>
</protein>
<organism evidence="1 2">
    <name type="scientific">Candidatus Curtissbacteria bacterium GW2011_GWA1_40_16</name>
    <dbReference type="NCBI Taxonomy" id="1618405"/>
    <lineage>
        <taxon>Bacteria</taxon>
        <taxon>Candidatus Curtissiibacteriota</taxon>
    </lineage>
</organism>
<accession>A0A0G0RC65</accession>
<proteinExistence type="predicted"/>
<comment type="caution">
    <text evidence="1">The sequence shown here is derived from an EMBL/GenBank/DDBJ whole genome shotgun (WGS) entry which is preliminary data.</text>
</comment>
<reference evidence="1 2" key="1">
    <citation type="journal article" date="2015" name="Nature">
        <title>rRNA introns, odd ribosomes, and small enigmatic genomes across a large radiation of phyla.</title>
        <authorList>
            <person name="Brown C.T."/>
            <person name="Hug L.A."/>
            <person name="Thomas B.C."/>
            <person name="Sharon I."/>
            <person name="Castelle C.J."/>
            <person name="Singh A."/>
            <person name="Wilkins M.J."/>
            <person name="Williams K.H."/>
            <person name="Banfield J.F."/>
        </authorList>
    </citation>
    <scope>NUCLEOTIDE SEQUENCE [LARGE SCALE GENOMIC DNA]</scope>
</reference>
<evidence type="ECO:0000313" key="2">
    <source>
        <dbReference type="Proteomes" id="UP000034531"/>
    </source>
</evidence>
<sequence>MQEGGNKPVPIFASETPISTSSIDVLSPDGKVTLTMKEKKVEAGVVHTFSVSNKEIFSKTLPKDSSLTIPFNAFSPDNKYIFLKKTVLGKVDYFVFPFSEGTEINFSGLFTEKFGSELTIEDATGWGGVDLVVINTQKVSGGKGPSFWFEVPSRSFIRLSHAF</sequence>
<name>A0A0G0RC65_9BACT</name>
<dbReference type="EMBL" id="LBYI01000016">
    <property type="protein sequence ID" value="KKR49988.1"/>
    <property type="molecule type" value="Genomic_DNA"/>
</dbReference>
<dbReference type="Proteomes" id="UP000034531">
    <property type="component" value="Unassembled WGS sequence"/>
</dbReference>
<gene>
    <name evidence="1" type="ORF">UT84_C0016G0017</name>
</gene>
<dbReference type="AlphaFoldDB" id="A0A0G0RC65"/>